<keyword evidence="1" id="KW-0472">Membrane</keyword>
<organism evidence="2 3">
    <name type="scientific">Oenococcus alcoholitolerans</name>
    <dbReference type="NCBI Taxonomy" id="931074"/>
    <lineage>
        <taxon>Bacteria</taxon>
        <taxon>Bacillati</taxon>
        <taxon>Bacillota</taxon>
        <taxon>Bacilli</taxon>
        <taxon>Lactobacillales</taxon>
        <taxon>Lactobacillaceae</taxon>
        <taxon>Oenococcus</taxon>
    </lineage>
</organism>
<evidence type="ECO:0000256" key="1">
    <source>
        <dbReference type="SAM" id="Phobius"/>
    </source>
</evidence>
<keyword evidence="1" id="KW-0812">Transmembrane</keyword>
<sequence>MNKHELTWKLLPNYCLIIFNRNILKFGDVFLIIFLSINLLGMKISKN</sequence>
<gene>
    <name evidence="2" type="ORF">Q757_00925</name>
</gene>
<protein>
    <submittedName>
        <fullName evidence="2">Uncharacterized protein</fullName>
    </submittedName>
</protein>
<evidence type="ECO:0000313" key="3">
    <source>
        <dbReference type="Proteomes" id="UP000030023"/>
    </source>
</evidence>
<dbReference type="EMBL" id="AXCV01000018">
    <property type="protein sequence ID" value="KGO32453.1"/>
    <property type="molecule type" value="Genomic_DNA"/>
</dbReference>
<comment type="caution">
    <text evidence="2">The sequence shown here is derived from an EMBL/GenBank/DDBJ whole genome shotgun (WGS) entry which is preliminary data.</text>
</comment>
<keyword evidence="3" id="KW-1185">Reference proteome</keyword>
<accession>A0ABR4XSI4</accession>
<proteinExistence type="predicted"/>
<dbReference type="Proteomes" id="UP000030023">
    <property type="component" value="Unassembled WGS sequence"/>
</dbReference>
<reference evidence="2 3" key="1">
    <citation type="journal article" date="2014" name="Antonie Van Leeuwenhoek">
        <title>Oenococcus alcoholitolerans sp. nov., a lactic acid bacteria isolated from cachaca and ethanol fermentation processes.</title>
        <authorList>
            <person name="Badotti F."/>
            <person name="Moreira A.P."/>
            <person name="Tonon L.A."/>
            <person name="de Lucena B.T."/>
            <person name="Gomes Fde C."/>
            <person name="Kruger R."/>
            <person name="Thompson C.C."/>
            <person name="de Morais M.A.Jr."/>
            <person name="Rosa C.A."/>
            <person name="Thompson F.L."/>
        </authorList>
    </citation>
    <scope>NUCLEOTIDE SEQUENCE [LARGE SCALE GENOMIC DNA]</scope>
    <source>
        <strain evidence="2 3">UFRJ-M7.2.18</strain>
    </source>
</reference>
<name>A0ABR4XSI4_9LACO</name>
<evidence type="ECO:0000313" key="2">
    <source>
        <dbReference type="EMBL" id="KGO32453.1"/>
    </source>
</evidence>
<feature type="transmembrane region" description="Helical" evidence="1">
    <location>
        <begin position="23"/>
        <end position="41"/>
    </location>
</feature>
<keyword evidence="1" id="KW-1133">Transmembrane helix</keyword>